<accession>A0A1Q8ERC4</accession>
<organism evidence="5 6">
    <name type="scientific">Pseudomonas chlororaphis</name>
    <dbReference type="NCBI Taxonomy" id="587753"/>
    <lineage>
        <taxon>Bacteria</taxon>
        <taxon>Pseudomonadati</taxon>
        <taxon>Pseudomonadota</taxon>
        <taxon>Gammaproteobacteria</taxon>
        <taxon>Pseudomonadales</taxon>
        <taxon>Pseudomonadaceae</taxon>
        <taxon>Pseudomonas</taxon>
    </lineage>
</organism>
<dbReference type="InterPro" id="IPR000182">
    <property type="entry name" value="GNAT_dom"/>
</dbReference>
<dbReference type="OrthoDB" id="9801656at2"/>
<dbReference type="AlphaFoldDB" id="A0A1Q8ERC4"/>
<dbReference type="Gene3D" id="3.40.630.30">
    <property type="match status" value="1"/>
</dbReference>
<evidence type="ECO:0000256" key="1">
    <source>
        <dbReference type="ARBA" id="ARBA00022679"/>
    </source>
</evidence>
<dbReference type="SUPFAM" id="SSF55729">
    <property type="entry name" value="Acyl-CoA N-acyltransferases (Nat)"/>
    <property type="match status" value="1"/>
</dbReference>
<name>A0A1Q8ERC4_9PSED</name>
<dbReference type="InterPro" id="IPR016181">
    <property type="entry name" value="Acyl_CoA_acyltransferase"/>
</dbReference>
<comment type="caution">
    <text evidence="5">The sequence shown here is derived from an EMBL/GenBank/DDBJ whole genome shotgun (WGS) entry which is preliminary data.</text>
</comment>
<evidence type="ECO:0000256" key="2">
    <source>
        <dbReference type="ARBA" id="ARBA00023315"/>
    </source>
</evidence>
<dbReference type="Pfam" id="PF13302">
    <property type="entry name" value="Acetyltransf_3"/>
    <property type="match status" value="1"/>
</dbReference>
<keyword evidence="1 5" id="KW-0808">Transferase</keyword>
<evidence type="ECO:0000259" key="4">
    <source>
        <dbReference type="Pfam" id="PF13302"/>
    </source>
</evidence>
<gene>
    <name evidence="5" type="ORF">BTN82_14820</name>
</gene>
<dbReference type="PANTHER" id="PTHR43792">
    <property type="entry name" value="GNAT FAMILY, PUTATIVE (AFU_ORTHOLOGUE AFUA_3G00765)-RELATED-RELATED"/>
    <property type="match status" value="1"/>
</dbReference>
<keyword evidence="2" id="KW-0012">Acyltransferase</keyword>
<dbReference type="EMBL" id="MSCT01000010">
    <property type="protein sequence ID" value="OLF54346.1"/>
    <property type="molecule type" value="Genomic_DNA"/>
</dbReference>
<dbReference type="Proteomes" id="UP000185578">
    <property type="component" value="Unassembled WGS sequence"/>
</dbReference>
<sequence>MSAAFPSLLTPRLALKALHKHQAETLSELANGPEIADNTAAIPSPHTLETALTFIDSQEQNFRCGQSLALGVHLRESDELIGVISLRLSAAHRSGHLGYWIAAHCRNRDYAAEAAGALMAFGFTELALHRVGSQCFARNKGSARVLEKIGLGYEERMKGAFLKNGIHEDLLLYGLLHADWQPAS</sequence>
<evidence type="ECO:0000313" key="5">
    <source>
        <dbReference type="EMBL" id="OLF54346.1"/>
    </source>
</evidence>
<dbReference type="GO" id="GO:0016747">
    <property type="term" value="F:acyltransferase activity, transferring groups other than amino-acyl groups"/>
    <property type="evidence" value="ECO:0007669"/>
    <property type="project" value="InterPro"/>
</dbReference>
<evidence type="ECO:0000256" key="3">
    <source>
        <dbReference type="ARBA" id="ARBA00038502"/>
    </source>
</evidence>
<evidence type="ECO:0000313" key="6">
    <source>
        <dbReference type="Proteomes" id="UP000185578"/>
    </source>
</evidence>
<dbReference type="InterPro" id="IPR051531">
    <property type="entry name" value="N-acetyltransferase"/>
</dbReference>
<proteinExistence type="inferred from homology"/>
<reference evidence="5 6" key="1">
    <citation type="submission" date="2016-12" db="EMBL/GenBank/DDBJ databases">
        <authorList>
            <person name="Song W.-J."/>
            <person name="Kurnit D.M."/>
        </authorList>
    </citation>
    <scope>NUCLEOTIDE SEQUENCE [LARGE SCALE GENOMIC DNA]</scope>
    <source>
        <strain evidence="5 6">PCL1601</strain>
    </source>
</reference>
<dbReference type="PANTHER" id="PTHR43792:SF8">
    <property type="entry name" value="[RIBOSOMAL PROTEIN US5]-ALANINE N-ACETYLTRANSFERASE"/>
    <property type="match status" value="1"/>
</dbReference>
<dbReference type="RefSeq" id="WP_075119889.1">
    <property type="nucleotide sequence ID" value="NZ_MSCT01000010.1"/>
</dbReference>
<protein>
    <submittedName>
        <fullName evidence="5">GNAT family N-acetyltransferase</fullName>
    </submittedName>
</protein>
<comment type="similarity">
    <text evidence="3">Belongs to the acetyltransferase family. RimJ subfamily.</text>
</comment>
<feature type="domain" description="N-acetyltransferase" evidence="4">
    <location>
        <begin position="12"/>
        <end position="151"/>
    </location>
</feature>